<reference evidence="1" key="2">
    <citation type="submission" date="2020-09" db="EMBL/GenBank/DDBJ databases">
        <authorList>
            <person name="Sun Q."/>
            <person name="Ohkuma M."/>
        </authorList>
    </citation>
    <scope>NUCLEOTIDE SEQUENCE</scope>
    <source>
        <strain evidence="1">JCM 3090</strain>
    </source>
</reference>
<keyword evidence="2" id="KW-1185">Reference proteome</keyword>
<reference evidence="1" key="1">
    <citation type="journal article" date="2014" name="Int. J. Syst. Evol. Microbiol.">
        <title>Complete genome sequence of Corynebacterium casei LMG S-19264T (=DSM 44701T), isolated from a smear-ripened cheese.</title>
        <authorList>
            <consortium name="US DOE Joint Genome Institute (JGI-PGF)"/>
            <person name="Walter F."/>
            <person name="Albersmeier A."/>
            <person name="Kalinowski J."/>
            <person name="Ruckert C."/>
        </authorList>
    </citation>
    <scope>NUCLEOTIDE SEQUENCE</scope>
    <source>
        <strain evidence="1">JCM 3090</strain>
    </source>
</reference>
<dbReference type="EMBL" id="BMQB01000004">
    <property type="protein sequence ID" value="GGJ91316.1"/>
    <property type="molecule type" value="Genomic_DNA"/>
</dbReference>
<evidence type="ECO:0000313" key="2">
    <source>
        <dbReference type="Proteomes" id="UP000649739"/>
    </source>
</evidence>
<protein>
    <submittedName>
        <fullName evidence="1">Uncharacterized protein</fullName>
    </submittedName>
</protein>
<dbReference type="RefSeq" id="WP_189169948.1">
    <property type="nucleotide sequence ID" value="NZ_BMQB01000004.1"/>
</dbReference>
<name>A0A8J3FA84_9ACTN</name>
<evidence type="ECO:0000313" key="1">
    <source>
        <dbReference type="EMBL" id="GGJ91316.1"/>
    </source>
</evidence>
<dbReference type="AlphaFoldDB" id="A0A8J3FA84"/>
<sequence>MTEGSAAPPPTVPRPWRRVLVAAAVAWGLLLALLGYRSAADGPATVREQRPVAAAAPTVDRATVEVARAAAAAGAPFVLDPARLRSCDLTPLRPGAALDRELTVVAPGGDAAALLAALRRALPAGYGASLGRSADGPRLAADAGDFVALTAAASGPAIAVLISTGCRPASPGWTPAPPADGSADAAIPGLAGWLAGGDPVRVLVRLPDGRAASSVTVEGAPLPSGDGLAARLGRPLPGTPQRWVRGAGGAALLWERSGDRLRVTHSGYEPPAAS</sequence>
<comment type="caution">
    <text evidence="1">The sequence shown here is derived from an EMBL/GenBank/DDBJ whole genome shotgun (WGS) entry which is preliminary data.</text>
</comment>
<dbReference type="Proteomes" id="UP000649739">
    <property type="component" value="Unassembled WGS sequence"/>
</dbReference>
<gene>
    <name evidence="1" type="ORF">GCM10010123_21410</name>
</gene>
<proteinExistence type="predicted"/>
<accession>A0A8J3FA84</accession>
<organism evidence="1 2">
    <name type="scientific">Pilimelia anulata</name>
    <dbReference type="NCBI Taxonomy" id="53371"/>
    <lineage>
        <taxon>Bacteria</taxon>
        <taxon>Bacillati</taxon>
        <taxon>Actinomycetota</taxon>
        <taxon>Actinomycetes</taxon>
        <taxon>Micromonosporales</taxon>
        <taxon>Micromonosporaceae</taxon>
        <taxon>Pilimelia</taxon>
    </lineage>
</organism>